<name>X1RYW7_9ZZZZ</name>
<evidence type="ECO:0000256" key="5">
    <source>
        <dbReference type="ARBA" id="ARBA00022967"/>
    </source>
</evidence>
<evidence type="ECO:0000256" key="3">
    <source>
        <dbReference type="ARBA" id="ARBA00022692"/>
    </source>
</evidence>
<evidence type="ECO:0000256" key="6">
    <source>
        <dbReference type="ARBA" id="ARBA00022989"/>
    </source>
</evidence>
<dbReference type="Pfam" id="PF03030">
    <property type="entry name" value="H_PPase"/>
    <property type="match status" value="1"/>
</dbReference>
<keyword evidence="3 9" id="KW-0812">Transmembrane</keyword>
<dbReference type="GO" id="GO:0016020">
    <property type="term" value="C:membrane"/>
    <property type="evidence" value="ECO:0007669"/>
    <property type="project" value="InterPro"/>
</dbReference>
<feature type="transmembrane region" description="Helical" evidence="9">
    <location>
        <begin position="300"/>
        <end position="318"/>
    </location>
</feature>
<dbReference type="EMBL" id="BARW01002851">
    <property type="protein sequence ID" value="GAI60719.1"/>
    <property type="molecule type" value="Genomic_DNA"/>
</dbReference>
<dbReference type="GO" id="GO:0009678">
    <property type="term" value="F:diphosphate hydrolysis-driven proton transmembrane transporter activity"/>
    <property type="evidence" value="ECO:0007669"/>
    <property type="project" value="InterPro"/>
</dbReference>
<evidence type="ECO:0000256" key="4">
    <source>
        <dbReference type="ARBA" id="ARBA00022842"/>
    </source>
</evidence>
<comment type="caution">
    <text evidence="10">The sequence shown here is derived from an EMBL/GenBank/DDBJ whole genome shotgun (WGS) entry which is preliminary data.</text>
</comment>
<gene>
    <name evidence="10" type="ORF">S12H4_07655</name>
</gene>
<proteinExistence type="predicted"/>
<feature type="transmembrane region" description="Helical" evidence="9">
    <location>
        <begin position="200"/>
        <end position="221"/>
    </location>
</feature>
<keyword evidence="6 9" id="KW-1133">Transmembrane helix</keyword>
<evidence type="ECO:0000256" key="2">
    <source>
        <dbReference type="ARBA" id="ARBA00022448"/>
    </source>
</evidence>
<evidence type="ECO:0008006" key="11">
    <source>
        <dbReference type="Google" id="ProtNLM"/>
    </source>
</evidence>
<evidence type="ECO:0000256" key="7">
    <source>
        <dbReference type="ARBA" id="ARBA00023065"/>
    </source>
</evidence>
<evidence type="ECO:0000256" key="1">
    <source>
        <dbReference type="ARBA" id="ARBA00004127"/>
    </source>
</evidence>
<feature type="transmembrane region" description="Helical" evidence="9">
    <location>
        <begin position="227"/>
        <end position="249"/>
    </location>
</feature>
<evidence type="ECO:0000256" key="8">
    <source>
        <dbReference type="ARBA" id="ARBA00023136"/>
    </source>
</evidence>
<dbReference type="GO" id="GO:0012505">
    <property type="term" value="C:endomembrane system"/>
    <property type="evidence" value="ECO:0007669"/>
    <property type="project" value="UniProtKB-SubCell"/>
</dbReference>
<keyword evidence="7" id="KW-0406">Ion transport</keyword>
<feature type="transmembrane region" description="Helical" evidence="9">
    <location>
        <begin position="38"/>
        <end position="59"/>
    </location>
</feature>
<evidence type="ECO:0000313" key="10">
    <source>
        <dbReference type="EMBL" id="GAI60719.1"/>
    </source>
</evidence>
<dbReference type="GO" id="GO:0004427">
    <property type="term" value="F:inorganic diphosphate phosphatase activity"/>
    <property type="evidence" value="ECO:0007669"/>
    <property type="project" value="InterPro"/>
</dbReference>
<keyword evidence="8 9" id="KW-0472">Membrane</keyword>
<feature type="transmembrane region" description="Helical" evidence="9">
    <location>
        <begin position="270"/>
        <end position="294"/>
    </location>
</feature>
<feature type="non-terminal residue" evidence="10">
    <location>
        <position position="375"/>
    </location>
</feature>
<organism evidence="10">
    <name type="scientific">marine sediment metagenome</name>
    <dbReference type="NCBI Taxonomy" id="412755"/>
    <lineage>
        <taxon>unclassified sequences</taxon>
        <taxon>metagenomes</taxon>
        <taxon>ecological metagenomes</taxon>
    </lineage>
</organism>
<keyword evidence="4" id="KW-0460">Magnesium</keyword>
<sequence>MLAILVGMSGTVRTNVRVANTARTSAGKSLVLAFRGGAIMGFSIVSLILIGISTLCLIFRVSPTNPEGVRLLVGFGFGASLSALFAQIGGGIFTKAADIGADLIGKIALHMPEDDPRNPAVIADLVGDNVGDCAGRGSDLFESSADNLTCTMILGLAFVDIYGWNAVLFPLLIRSVGKIATIVGVFSVKKWGKRSPLTSLNIGLFSAGILNLVLFYVLSIWFMKDIRLFYCLSSGLLSVIIVSLIVQYYTGIRGGPVKRIAKASQTGGSINILAGFSYGLESAVLPMVLIAAIILFGYRMLGGGLLGIFGIAMATLGMTEMKGMIQSIDTFGPIVDNAAGIAQMAGISKDARESLDILDAAGNVTKAITKGYGLT</sequence>
<protein>
    <recommendedName>
        <fullName evidence="11">Sodium-translocating pyrophosphatase</fullName>
    </recommendedName>
</protein>
<keyword evidence="2" id="KW-0813">Transport</keyword>
<accession>X1RYW7</accession>
<reference evidence="10" key="1">
    <citation type="journal article" date="2014" name="Front. Microbiol.">
        <title>High frequency of phylogenetically diverse reductive dehalogenase-homologous genes in deep subseafloor sedimentary metagenomes.</title>
        <authorList>
            <person name="Kawai M."/>
            <person name="Futagami T."/>
            <person name="Toyoda A."/>
            <person name="Takaki Y."/>
            <person name="Nishi S."/>
            <person name="Hori S."/>
            <person name="Arai W."/>
            <person name="Tsubouchi T."/>
            <person name="Morono Y."/>
            <person name="Uchiyama I."/>
            <person name="Ito T."/>
            <person name="Fujiyama A."/>
            <person name="Inagaki F."/>
            <person name="Takami H."/>
        </authorList>
    </citation>
    <scope>NUCLEOTIDE SEQUENCE</scope>
    <source>
        <strain evidence="10">Expedition CK06-06</strain>
    </source>
</reference>
<keyword evidence="5" id="KW-1278">Translocase</keyword>
<feature type="transmembrane region" description="Helical" evidence="9">
    <location>
        <begin position="161"/>
        <end position="188"/>
    </location>
</feature>
<comment type="subcellular location">
    <subcellularLocation>
        <location evidence="1">Endomembrane system</location>
        <topology evidence="1">Multi-pass membrane protein</topology>
    </subcellularLocation>
</comment>
<dbReference type="InterPro" id="IPR004131">
    <property type="entry name" value="PPase-energised_H-pump"/>
</dbReference>
<dbReference type="PANTHER" id="PTHR31998">
    <property type="entry name" value="K(+)-INSENSITIVE PYROPHOSPHATE-ENERGIZED PROTON PUMP"/>
    <property type="match status" value="1"/>
</dbReference>
<evidence type="ECO:0000256" key="9">
    <source>
        <dbReference type="SAM" id="Phobius"/>
    </source>
</evidence>
<dbReference type="AlphaFoldDB" id="X1RYW7"/>
<feature type="transmembrane region" description="Helical" evidence="9">
    <location>
        <begin position="71"/>
        <end position="93"/>
    </location>
</feature>